<dbReference type="InterPro" id="IPR002052">
    <property type="entry name" value="DNA_methylase_N6_adenine_CS"/>
</dbReference>
<sequence length="243" mass="26998">MDRLKEVWFFDGQVRVDQPAQGYRAGTDALLLAMSVQARPNDKILDLGTGSAIVPCLLHHRFSHCQITGLERDVAMRSLARQNTKDIRTIEIVSGDVGDIPKSWHLQFDQVVSNPPFFDDAKSIRMSQDKAPSFVAGDTCLIDWIAAMLVTLKPRGLGTLIYRADGLEKILYALFGKAGRIRICPIHSYADEPAKRIIVQFRKGVNSKSAIKPALILHERNTDSRYTEAAQAVLNGKTPLIMA</sequence>
<comment type="caution">
    <text evidence="4">The sequence shown here is derived from an EMBL/GenBank/DDBJ whole genome shotgun (WGS) entry which is preliminary data.</text>
</comment>
<name>A0A7C5R3B9_9PROT</name>
<dbReference type="InterPro" id="IPR050210">
    <property type="entry name" value="tRNA_Adenine-N(6)_MTase"/>
</dbReference>
<proteinExistence type="predicted"/>
<dbReference type="PROSITE" id="PS00092">
    <property type="entry name" value="N6_MTASE"/>
    <property type="match status" value="1"/>
</dbReference>
<keyword evidence="1 4" id="KW-0489">Methyltransferase</keyword>
<dbReference type="Proteomes" id="UP000885830">
    <property type="component" value="Unassembled WGS sequence"/>
</dbReference>
<dbReference type="InterPro" id="IPR007848">
    <property type="entry name" value="Small_mtfrase_dom"/>
</dbReference>
<evidence type="ECO:0000256" key="1">
    <source>
        <dbReference type="ARBA" id="ARBA00022603"/>
    </source>
</evidence>
<accession>A0A7C5R3B9</accession>
<keyword evidence="2" id="KW-0949">S-adenosyl-L-methionine</keyword>
<dbReference type="EMBL" id="DRMJ01000059">
    <property type="protein sequence ID" value="HHL42226.1"/>
    <property type="molecule type" value="Genomic_DNA"/>
</dbReference>
<evidence type="ECO:0000259" key="3">
    <source>
        <dbReference type="Pfam" id="PF05175"/>
    </source>
</evidence>
<dbReference type="Pfam" id="PF05175">
    <property type="entry name" value="MTS"/>
    <property type="match status" value="1"/>
</dbReference>
<dbReference type="PANTHER" id="PTHR47739:SF1">
    <property type="entry name" value="TRNA1(VAL) (ADENINE(37)-N6)-METHYLTRANSFERASE"/>
    <property type="match status" value="1"/>
</dbReference>
<organism evidence="4">
    <name type="scientific">Hellea balneolensis</name>
    <dbReference type="NCBI Taxonomy" id="287478"/>
    <lineage>
        <taxon>Bacteria</taxon>
        <taxon>Pseudomonadati</taxon>
        <taxon>Pseudomonadota</taxon>
        <taxon>Alphaproteobacteria</taxon>
        <taxon>Maricaulales</taxon>
        <taxon>Robiginitomaculaceae</taxon>
        <taxon>Hellea</taxon>
    </lineage>
</organism>
<dbReference type="CDD" id="cd02440">
    <property type="entry name" value="AdoMet_MTases"/>
    <property type="match status" value="1"/>
</dbReference>
<dbReference type="GO" id="GO:0003676">
    <property type="term" value="F:nucleic acid binding"/>
    <property type="evidence" value="ECO:0007669"/>
    <property type="project" value="InterPro"/>
</dbReference>
<dbReference type="InterPro" id="IPR029063">
    <property type="entry name" value="SAM-dependent_MTases_sf"/>
</dbReference>
<dbReference type="Gene3D" id="3.40.50.150">
    <property type="entry name" value="Vaccinia Virus protein VP39"/>
    <property type="match status" value="1"/>
</dbReference>
<dbReference type="GO" id="GO:0008170">
    <property type="term" value="F:N-methyltransferase activity"/>
    <property type="evidence" value="ECO:0007669"/>
    <property type="project" value="UniProtKB-ARBA"/>
</dbReference>
<dbReference type="GO" id="GO:0008757">
    <property type="term" value="F:S-adenosylmethionine-dependent methyltransferase activity"/>
    <property type="evidence" value="ECO:0007669"/>
    <property type="project" value="UniProtKB-ARBA"/>
</dbReference>
<dbReference type="GO" id="GO:0032259">
    <property type="term" value="P:methylation"/>
    <property type="evidence" value="ECO:0007669"/>
    <property type="project" value="UniProtKB-KW"/>
</dbReference>
<keyword evidence="1 4" id="KW-0808">Transferase</keyword>
<protein>
    <submittedName>
        <fullName evidence="4">Methyltransferase domain-containing protein</fullName>
    </submittedName>
</protein>
<gene>
    <name evidence="4" type="ORF">ENJ42_01285</name>
</gene>
<feature type="domain" description="Methyltransferase small" evidence="3">
    <location>
        <begin position="26"/>
        <end position="122"/>
    </location>
</feature>
<dbReference type="PANTHER" id="PTHR47739">
    <property type="entry name" value="TRNA1(VAL) (ADENINE(37)-N6)-METHYLTRANSFERASE"/>
    <property type="match status" value="1"/>
</dbReference>
<dbReference type="AlphaFoldDB" id="A0A7C5R3B9"/>
<evidence type="ECO:0000256" key="2">
    <source>
        <dbReference type="ARBA" id="ARBA00022691"/>
    </source>
</evidence>
<evidence type="ECO:0000313" key="4">
    <source>
        <dbReference type="EMBL" id="HHL42226.1"/>
    </source>
</evidence>
<dbReference type="SUPFAM" id="SSF53335">
    <property type="entry name" value="S-adenosyl-L-methionine-dependent methyltransferases"/>
    <property type="match status" value="1"/>
</dbReference>
<reference evidence="4" key="1">
    <citation type="journal article" date="2020" name="mSystems">
        <title>Genome- and Community-Level Interaction Insights into Carbon Utilization and Element Cycling Functions of Hydrothermarchaeota in Hydrothermal Sediment.</title>
        <authorList>
            <person name="Zhou Z."/>
            <person name="Liu Y."/>
            <person name="Xu W."/>
            <person name="Pan J."/>
            <person name="Luo Z.H."/>
            <person name="Li M."/>
        </authorList>
    </citation>
    <scope>NUCLEOTIDE SEQUENCE [LARGE SCALE GENOMIC DNA]</scope>
    <source>
        <strain evidence="4">HyVt-485</strain>
    </source>
</reference>